<dbReference type="Gene3D" id="3.90.550.10">
    <property type="entry name" value="Spore Coat Polysaccharide Biosynthesis Protein SpsA, Chain A"/>
    <property type="match status" value="1"/>
</dbReference>
<dbReference type="RefSeq" id="WP_008053064.1">
    <property type="nucleotide sequence ID" value="NZ_FO818640.1"/>
</dbReference>
<dbReference type="SUPFAM" id="SSF53448">
    <property type="entry name" value="Nucleotide-diphospho-sugar transferases"/>
    <property type="match status" value="1"/>
</dbReference>
<organism evidence="1 2">
    <name type="scientific">Limnospira indica PCC 8005</name>
    <dbReference type="NCBI Taxonomy" id="376219"/>
    <lineage>
        <taxon>Bacteria</taxon>
        <taxon>Bacillati</taxon>
        <taxon>Cyanobacteriota</taxon>
        <taxon>Cyanophyceae</taxon>
        <taxon>Oscillatoriophycideae</taxon>
        <taxon>Oscillatoriales</taxon>
        <taxon>Sirenicapillariaceae</taxon>
        <taxon>Limnospira</taxon>
    </lineage>
</organism>
<dbReference type="AlphaFoldDB" id="A0A9P1KJR2"/>
<dbReference type="InterPro" id="IPR029044">
    <property type="entry name" value="Nucleotide-diphossugar_trans"/>
</dbReference>
<reference evidence="1 2" key="1">
    <citation type="submission" date="2014-02" db="EMBL/GenBank/DDBJ databases">
        <authorList>
            <person name="Genoscope - CEA"/>
        </authorList>
    </citation>
    <scope>NUCLEOTIDE SEQUENCE [LARGE SCALE GENOMIC DNA]</scope>
    <source>
        <strain evidence="1 2">PCC 8005</strain>
    </source>
</reference>
<accession>A0A9P1KJR2</accession>
<keyword evidence="2" id="KW-1185">Reference proteome</keyword>
<gene>
    <name evidence="1" type="ORF">ARTHRO_41304</name>
</gene>
<dbReference type="Proteomes" id="UP000032946">
    <property type="component" value="Chromosome"/>
</dbReference>
<name>A0A9P1KJR2_9CYAN</name>
<proteinExistence type="predicted"/>
<evidence type="ECO:0000313" key="1">
    <source>
        <dbReference type="EMBL" id="CDM96895.1"/>
    </source>
</evidence>
<sequence>MIQDFGIIIACCFKDYHFAAGCCASIRYFLGDVPICLIVDGDFNTTSLESTYGVKIINQKTVKHPFLKENSFGWGLTKMIAFWESPWQNFLFLDADTIVWGDVLDFGDLEHYDMIIDHNLENWKAEDISRLFFDLEGMKKHFPDFNYQDRPYFVTGVFWGKRGIFSLAEYAEMLEFKNRYPDVFKYGEQGLLNFMIFRALDEGKINVKTALIQVLMWNYSQEEMRQRFPIEDGKIGNHDWQKEACVIHWAGIKPFLVNDVYSDPMNFMQQKFYEDSECLIYGNVKINLLLEDLWRYRPTRKFIKKLFWYLVKSPSSLFSNTSTVGQNRG</sequence>
<evidence type="ECO:0000313" key="2">
    <source>
        <dbReference type="Proteomes" id="UP000032946"/>
    </source>
</evidence>
<protein>
    <submittedName>
        <fullName evidence="1">Uncharacterized protein</fullName>
    </submittedName>
</protein>
<dbReference type="EMBL" id="FO818640">
    <property type="protein sequence ID" value="CDM96895.1"/>
    <property type="molecule type" value="Genomic_DNA"/>
</dbReference>